<dbReference type="InterPro" id="IPR036388">
    <property type="entry name" value="WH-like_DNA-bd_sf"/>
</dbReference>
<evidence type="ECO:0000313" key="3">
    <source>
        <dbReference type="Proteomes" id="UP000178264"/>
    </source>
</evidence>
<dbReference type="InterPro" id="IPR036390">
    <property type="entry name" value="WH_DNA-bd_sf"/>
</dbReference>
<gene>
    <name evidence="2" type="ORF">A3I42_00430</name>
</gene>
<organism evidence="2 3">
    <name type="scientific">Candidatus Uhrbacteria bacterium RIFCSPLOWO2_02_FULL_49_11</name>
    <dbReference type="NCBI Taxonomy" id="1802409"/>
    <lineage>
        <taxon>Bacteria</taxon>
        <taxon>Candidatus Uhriibacteriota</taxon>
    </lineage>
</organism>
<proteinExistence type="predicted"/>
<comment type="caution">
    <text evidence="2">The sequence shown here is derived from an EMBL/GenBank/DDBJ whole genome shotgun (WGS) entry which is preliminary data.</text>
</comment>
<evidence type="ECO:0000259" key="1">
    <source>
        <dbReference type="Pfam" id="PF01978"/>
    </source>
</evidence>
<accession>A0A1F7VBC1</accession>
<dbReference type="SUPFAM" id="SSF46785">
    <property type="entry name" value="Winged helix' DNA-binding domain"/>
    <property type="match status" value="1"/>
</dbReference>
<dbReference type="InterPro" id="IPR051797">
    <property type="entry name" value="TrmB-like"/>
</dbReference>
<dbReference type="AlphaFoldDB" id="A0A1F7VBC1"/>
<dbReference type="EMBL" id="MGER01000053">
    <property type="protein sequence ID" value="OGL87829.1"/>
    <property type="molecule type" value="Genomic_DNA"/>
</dbReference>
<name>A0A1F7VBC1_9BACT</name>
<dbReference type="Pfam" id="PF01978">
    <property type="entry name" value="TrmB"/>
    <property type="match status" value="1"/>
</dbReference>
<dbReference type="InterPro" id="IPR002831">
    <property type="entry name" value="Tscrpt_reg_TrmB_N"/>
</dbReference>
<dbReference type="PANTHER" id="PTHR34293">
    <property type="entry name" value="HTH-TYPE TRANSCRIPTIONAL REGULATOR TRMBL2"/>
    <property type="match status" value="1"/>
</dbReference>
<dbReference type="PANTHER" id="PTHR34293:SF1">
    <property type="entry name" value="HTH-TYPE TRANSCRIPTIONAL REGULATOR TRMBL2"/>
    <property type="match status" value="1"/>
</dbReference>
<protein>
    <recommendedName>
        <fullName evidence="1">Transcription regulator TrmB N-terminal domain-containing protein</fullName>
    </recommendedName>
</protein>
<dbReference type="Gene3D" id="1.10.10.10">
    <property type="entry name" value="Winged helix-like DNA-binding domain superfamily/Winged helix DNA-binding domain"/>
    <property type="match status" value="1"/>
</dbReference>
<feature type="domain" description="Transcription regulator TrmB N-terminal" evidence="1">
    <location>
        <begin position="9"/>
        <end position="75"/>
    </location>
</feature>
<sequence length="259" mass="30375">MDMHKLLVNLGLNDNEAKVYLSLLESGPTLVSSIGKKAGINRTTCYDLLERLVKYNLATYASGASVRKKYAAMPPDHLLHFLERRQTQFERQRDELRKQMPEFKMLYKEIERPHIKFFDGIEGVKAIYRETLKSKEEILSIGDCEEWDSRELVQWARSYNRLRAKLKIHERVLIPAGEKTINWFTYYPTTKKCTQYRILPKEKIPYLFYSELNVYEDKVVIVLLKKPNRMGIMITSALLANMLKALFEMAWEATGRTPQ</sequence>
<reference evidence="2 3" key="1">
    <citation type="journal article" date="2016" name="Nat. Commun.">
        <title>Thousands of microbial genomes shed light on interconnected biogeochemical processes in an aquifer system.</title>
        <authorList>
            <person name="Anantharaman K."/>
            <person name="Brown C.T."/>
            <person name="Hug L.A."/>
            <person name="Sharon I."/>
            <person name="Castelle C.J."/>
            <person name="Probst A.J."/>
            <person name="Thomas B.C."/>
            <person name="Singh A."/>
            <person name="Wilkins M.J."/>
            <person name="Karaoz U."/>
            <person name="Brodie E.L."/>
            <person name="Williams K.H."/>
            <person name="Hubbard S.S."/>
            <person name="Banfield J.F."/>
        </authorList>
    </citation>
    <scope>NUCLEOTIDE SEQUENCE [LARGE SCALE GENOMIC DNA]</scope>
</reference>
<dbReference type="Proteomes" id="UP000178264">
    <property type="component" value="Unassembled WGS sequence"/>
</dbReference>
<evidence type="ECO:0000313" key="2">
    <source>
        <dbReference type="EMBL" id="OGL87829.1"/>
    </source>
</evidence>